<name>A0A9N8YVJ6_9GLOM</name>
<comment type="caution">
    <text evidence="1">The sequence shown here is derived from an EMBL/GenBank/DDBJ whole genome shotgun (WGS) entry which is preliminary data.</text>
</comment>
<accession>A0A9N8YVJ6</accession>
<dbReference type="AlphaFoldDB" id="A0A9N8YVJ6"/>
<reference evidence="1" key="1">
    <citation type="submission" date="2021-06" db="EMBL/GenBank/DDBJ databases">
        <authorList>
            <person name="Kallberg Y."/>
            <person name="Tangrot J."/>
            <person name="Rosling A."/>
        </authorList>
    </citation>
    <scope>NUCLEOTIDE SEQUENCE</scope>
    <source>
        <strain evidence="1">IN212</strain>
    </source>
</reference>
<gene>
    <name evidence="1" type="ORF">RFULGI_LOCUS148</name>
</gene>
<keyword evidence="2" id="KW-1185">Reference proteome</keyword>
<dbReference type="OrthoDB" id="2445969at2759"/>
<dbReference type="Proteomes" id="UP000789396">
    <property type="component" value="Unassembled WGS sequence"/>
</dbReference>
<evidence type="ECO:0000313" key="1">
    <source>
        <dbReference type="EMBL" id="CAG8449430.1"/>
    </source>
</evidence>
<organism evidence="1 2">
    <name type="scientific">Racocetra fulgida</name>
    <dbReference type="NCBI Taxonomy" id="60492"/>
    <lineage>
        <taxon>Eukaryota</taxon>
        <taxon>Fungi</taxon>
        <taxon>Fungi incertae sedis</taxon>
        <taxon>Mucoromycota</taxon>
        <taxon>Glomeromycotina</taxon>
        <taxon>Glomeromycetes</taxon>
        <taxon>Diversisporales</taxon>
        <taxon>Gigasporaceae</taxon>
        <taxon>Racocetra</taxon>
    </lineage>
</organism>
<sequence length="472" mass="56140">MEVKPETVEIDELAKKDPMEIFEFLAPKHLEKNQGFGKVIGKEPKQFQTPCYLCYPDNLERFYCRLCRTNFVDWFDIPDDPIELQLEMRGYYLIFAGKELEKDLKRQDEIEKEIAEMRKRTNERRQFIIKKNDGEKVWFFLNPKNIQRSYYQHGEEIAKIAEQVLQARHEELEKKYGFDIENCCEIRETMGCSKCYKFILLMNQKYRETWDEVEQKYQQIKRDENFLQINYSSYGSNLKYDGFFKPTEHNLTQKDILEDQQIYKNSPHFYQEAPFLTIAEDLLRLIKEDKVEKLIFLSAYDKRKFPDGDDRKYSIFYSTFEPTNAEIELIPFESETQDDNPNICKDVAKVTEELMDQIISDSVLANESKDSIIAKLEKQHLKLITIAPYYPAIEHHPEVVLVKNEVKTDKRYILCVKYNGKIYRSGREKEHVNAVKSLDSKLLKESVAATLIMQIRIQINEDKLAELEKQRF</sequence>
<evidence type="ECO:0000313" key="2">
    <source>
        <dbReference type="Proteomes" id="UP000789396"/>
    </source>
</evidence>
<proteinExistence type="predicted"/>
<protein>
    <submittedName>
        <fullName evidence="1">17226_t:CDS:1</fullName>
    </submittedName>
</protein>
<dbReference type="EMBL" id="CAJVPZ010000020">
    <property type="protein sequence ID" value="CAG8449430.1"/>
    <property type="molecule type" value="Genomic_DNA"/>
</dbReference>